<evidence type="ECO:0000313" key="2">
    <source>
        <dbReference type="Proteomes" id="UP000703269"/>
    </source>
</evidence>
<dbReference type="EMBL" id="BPQB01000085">
    <property type="protein sequence ID" value="GJE98279.1"/>
    <property type="molecule type" value="Genomic_DNA"/>
</dbReference>
<accession>A0A9P3GQ36</accession>
<dbReference type="InterPro" id="IPR011059">
    <property type="entry name" value="Metal-dep_hydrolase_composite"/>
</dbReference>
<dbReference type="OrthoDB" id="10266980at2759"/>
<evidence type="ECO:0000313" key="1">
    <source>
        <dbReference type="EMBL" id="GJE98279.1"/>
    </source>
</evidence>
<name>A0A9P3GQ36_9APHY</name>
<dbReference type="PANTHER" id="PTHR32027:SF0">
    <property type="entry name" value="CYTOSINE DEAMINASE"/>
    <property type="match status" value="1"/>
</dbReference>
<protein>
    <submittedName>
        <fullName evidence="1">Cytosine deaminase-like protein</fullName>
    </submittedName>
</protein>
<reference evidence="1 2" key="1">
    <citation type="submission" date="2021-08" db="EMBL/GenBank/DDBJ databases">
        <title>Draft Genome Sequence of Phanerochaete sordida strain YK-624.</title>
        <authorList>
            <person name="Mori T."/>
            <person name="Dohra H."/>
            <person name="Suzuki T."/>
            <person name="Kawagishi H."/>
            <person name="Hirai H."/>
        </authorList>
    </citation>
    <scope>NUCLEOTIDE SEQUENCE [LARGE SCALE GENOMIC DNA]</scope>
    <source>
        <strain evidence="1 2">YK-624</strain>
    </source>
</reference>
<organism evidence="1 2">
    <name type="scientific">Phanerochaete sordida</name>
    <dbReference type="NCBI Taxonomy" id="48140"/>
    <lineage>
        <taxon>Eukaryota</taxon>
        <taxon>Fungi</taxon>
        <taxon>Dikarya</taxon>
        <taxon>Basidiomycota</taxon>
        <taxon>Agaricomycotina</taxon>
        <taxon>Agaricomycetes</taxon>
        <taxon>Polyporales</taxon>
        <taxon>Phanerochaetaceae</taxon>
        <taxon>Phanerochaete</taxon>
    </lineage>
</organism>
<dbReference type="PANTHER" id="PTHR32027">
    <property type="entry name" value="CYTOSINE DEAMINASE"/>
    <property type="match status" value="1"/>
</dbReference>
<sequence length="449" mass="48632">MSSTLVIRDVHLAYDDAQNARKVFDVVLQDGRVARILDASEREHHGQEDNGAVKIIDVEGKGLLIPSLCHAHIHLDKCFLLDRCELVKGDFSEALEVTSRAKAAFSSDTADMYARGQRLIVESVAAGVTRMRAHVEVDTIVQNACLDAALRLKHDYKNCCDVEISLFAQDPLFPSPSSLQPGDNYTLLEKAATSQHISSIGSAPYVEPTASQAKSNIRLILDLAHAHSLHADFHLDYTLDASSEPLIWFLLSDLRARVRTGRWHAGARVCVGHATRLTLFSPAEWSRYAHEVAEDRLPVTLAGLPQSDVYMMGRALAPVPRSTLDVVRLARAHGVGAALAVNNVANAFTPQGPPDPLALCPLGVALFQAGTKAACAALLRSVTTIARVATGNASPSSLFPQVGDVADFVVLHDNPSVQDAACNPCYDRTTIKNGRVVARRRGHVELHPH</sequence>
<dbReference type="InterPro" id="IPR052349">
    <property type="entry name" value="Metallo-hydrolase_Enzymes"/>
</dbReference>
<dbReference type="Proteomes" id="UP000703269">
    <property type="component" value="Unassembled WGS sequence"/>
</dbReference>
<dbReference type="SUPFAM" id="SSF51556">
    <property type="entry name" value="Metallo-dependent hydrolases"/>
    <property type="match status" value="1"/>
</dbReference>
<keyword evidence="2" id="KW-1185">Reference proteome</keyword>
<dbReference type="Gene3D" id="3.20.20.140">
    <property type="entry name" value="Metal-dependent hydrolases"/>
    <property type="match status" value="1"/>
</dbReference>
<dbReference type="GO" id="GO:0016814">
    <property type="term" value="F:hydrolase activity, acting on carbon-nitrogen (but not peptide) bonds, in cyclic amidines"/>
    <property type="evidence" value="ECO:0007669"/>
    <property type="project" value="TreeGrafter"/>
</dbReference>
<dbReference type="InterPro" id="IPR032466">
    <property type="entry name" value="Metal_Hydrolase"/>
</dbReference>
<dbReference type="SUPFAM" id="SSF51338">
    <property type="entry name" value="Composite domain of metallo-dependent hydrolases"/>
    <property type="match status" value="1"/>
</dbReference>
<comment type="caution">
    <text evidence="1">The sequence shown here is derived from an EMBL/GenBank/DDBJ whole genome shotgun (WGS) entry which is preliminary data.</text>
</comment>
<gene>
    <name evidence="1" type="ORF">PsYK624_145050</name>
</gene>
<dbReference type="AlphaFoldDB" id="A0A9P3GQ36"/>
<proteinExistence type="predicted"/>